<dbReference type="PANTHER" id="PTHR21549:SF1">
    <property type="entry name" value="COILED-COIL DOMAIN-CONTAINING PROTEIN 148"/>
    <property type="match status" value="1"/>
</dbReference>
<dbReference type="GeneID" id="25562033"/>
<evidence type="ECO:0000313" key="3">
    <source>
        <dbReference type="EMBL" id="KNC56379.1"/>
    </source>
</evidence>
<dbReference type="RefSeq" id="XP_013760894.1">
    <property type="nucleotide sequence ID" value="XM_013905440.1"/>
</dbReference>
<dbReference type="EMBL" id="GL349441">
    <property type="protein sequence ID" value="KNC56379.1"/>
    <property type="molecule type" value="Genomic_DNA"/>
</dbReference>
<protein>
    <submittedName>
        <fullName evidence="3">Uncharacterized protein</fullName>
    </submittedName>
</protein>
<dbReference type="PANTHER" id="PTHR21549">
    <property type="entry name" value="MUTATED IN BLADDER CANCER 1"/>
    <property type="match status" value="1"/>
</dbReference>
<reference evidence="3 4" key="1">
    <citation type="submission" date="2010-05" db="EMBL/GenBank/DDBJ databases">
        <title>The Genome Sequence of Thecamonas trahens ATCC 50062.</title>
        <authorList>
            <consortium name="The Broad Institute Genome Sequencing Platform"/>
            <person name="Russ C."/>
            <person name="Cuomo C."/>
            <person name="Shea T."/>
            <person name="Young S.K."/>
            <person name="Zeng Q."/>
            <person name="Koehrsen M."/>
            <person name="Haas B."/>
            <person name="Borodovsky M."/>
            <person name="Guigo R."/>
            <person name="Alvarado L."/>
            <person name="Berlin A."/>
            <person name="Bochicchio J."/>
            <person name="Borenstein D."/>
            <person name="Chapman S."/>
            <person name="Chen Z."/>
            <person name="Freedman E."/>
            <person name="Gellesch M."/>
            <person name="Goldberg J."/>
            <person name="Griggs A."/>
            <person name="Gujja S."/>
            <person name="Heilman E."/>
            <person name="Heiman D."/>
            <person name="Hepburn T."/>
            <person name="Howarth C."/>
            <person name="Jen D."/>
            <person name="Larson L."/>
            <person name="Mehta T."/>
            <person name="Park D."/>
            <person name="Pearson M."/>
            <person name="Roberts A."/>
            <person name="Saif S."/>
            <person name="Shenoy N."/>
            <person name="Sisk P."/>
            <person name="Stolte C."/>
            <person name="Sykes S."/>
            <person name="Thomson T."/>
            <person name="Walk T."/>
            <person name="White J."/>
            <person name="Yandava C."/>
            <person name="Burger G."/>
            <person name="Gray M.W."/>
            <person name="Holland P.W.H."/>
            <person name="King N."/>
            <person name="Lang F.B.F."/>
            <person name="Roger A.J."/>
            <person name="Ruiz-Trillo I."/>
            <person name="Lander E."/>
            <person name="Nusbaum C."/>
        </authorList>
    </citation>
    <scope>NUCLEOTIDE SEQUENCE [LARGE SCALE GENOMIC DNA]</scope>
    <source>
        <strain evidence="3 4">ATCC 50062</strain>
    </source>
</reference>
<name>A0A0L0DVN2_THETB</name>
<dbReference type="AlphaFoldDB" id="A0A0L0DVN2"/>
<dbReference type="InterPro" id="IPR039902">
    <property type="entry name" value="CCDC148/CCDC112"/>
</dbReference>
<dbReference type="eggNOG" id="ENOG502QV5F">
    <property type="taxonomic scope" value="Eukaryota"/>
</dbReference>
<evidence type="ECO:0000313" key="4">
    <source>
        <dbReference type="Proteomes" id="UP000054408"/>
    </source>
</evidence>
<evidence type="ECO:0000256" key="1">
    <source>
        <dbReference type="ARBA" id="ARBA00023054"/>
    </source>
</evidence>
<dbReference type="OrthoDB" id="448087at2759"/>
<accession>A0A0L0DVN2</accession>
<feature type="coiled-coil region" evidence="2">
    <location>
        <begin position="409"/>
        <end position="443"/>
    </location>
</feature>
<proteinExistence type="predicted"/>
<sequence>MSGRDRRALLALSRARARSSHVAAFADKLTSAARKARKSTTTRRAQRQWMIQAEKYTRQRAQLEGELRIAAARIAATATDVGKPDDADNVDLPLDLAEAIAAATINAPPLPLDRIQYAQALIARGASLTEAQAVRVRQALDDAQAAIDANLVMLEPIIERLEASIAGNNDSQRPFPAVSRAYLCTTVVGSLPLELRDMLEPRHDGAPDEHGVRADATSELAALASSYAYREARLGQRFADVLALWPRAGWSLRDHAVFEKEYDEAPRSNPHWRRDLFERLHLLLPHQSHNACVIHETFVRRAKVFHSLHATLLAGLASDVEELAAAALRSETEAQAAAAAAQAAADDLAAFDRLRRVWHAELAKWREIANERAAAEAAEQAAADQAAAQAAAEQVARENARRAKEAERLARYAADKAAAARDAARAEERAAAAAKAAKAAARRSNAPRVAYRAAEFKRKVASRKAAAAAKAAADAARDERLHALASEVAPHVAPDPKRLIQPTAAWQAHKDAQTQKPLFKAPAGYTNVQVFQDERARIGYALASAGLQTSDYARFVLQSAAPATIPRPDSFSTFERAA</sequence>
<dbReference type="OMA" id="RMIPRRE"/>
<keyword evidence="1 2" id="KW-0175">Coiled coil</keyword>
<evidence type="ECO:0000256" key="2">
    <source>
        <dbReference type="SAM" id="Coils"/>
    </source>
</evidence>
<organism evidence="3 4">
    <name type="scientific">Thecamonas trahens ATCC 50062</name>
    <dbReference type="NCBI Taxonomy" id="461836"/>
    <lineage>
        <taxon>Eukaryota</taxon>
        <taxon>Apusozoa</taxon>
        <taxon>Apusomonadida</taxon>
        <taxon>Apusomonadidae</taxon>
        <taxon>Thecamonas</taxon>
    </lineage>
</organism>
<gene>
    <name evidence="3" type="ORF">AMSG_02349</name>
</gene>
<keyword evidence="4" id="KW-1185">Reference proteome</keyword>
<dbReference type="Proteomes" id="UP000054408">
    <property type="component" value="Unassembled WGS sequence"/>
</dbReference>